<organism evidence="1 2">
    <name type="scientific">Acetobacter tropicalis</name>
    <dbReference type="NCBI Taxonomy" id="104102"/>
    <lineage>
        <taxon>Bacteria</taxon>
        <taxon>Pseudomonadati</taxon>
        <taxon>Pseudomonadota</taxon>
        <taxon>Alphaproteobacteria</taxon>
        <taxon>Acetobacterales</taxon>
        <taxon>Acetobacteraceae</taxon>
        <taxon>Acetobacter</taxon>
    </lineage>
</organism>
<accession>A0A094YR77</accession>
<keyword evidence="2" id="KW-1185">Reference proteome</keyword>
<comment type="caution">
    <text evidence="1">The sequence shown here is derived from an EMBL/GenBank/DDBJ whole genome shotgun (WGS) entry which is preliminary data.</text>
</comment>
<sequence>MDVFFLFHPGKQDVRDFYSSLTKVKKLKNRRLIGLSV</sequence>
<evidence type="ECO:0000313" key="2">
    <source>
        <dbReference type="Proteomes" id="UP000029448"/>
    </source>
</evidence>
<dbReference type="STRING" id="104102.AtDm6_1100"/>
<dbReference type="EMBL" id="JOKM01000037">
    <property type="protein sequence ID" value="KGB24580.1"/>
    <property type="molecule type" value="Genomic_DNA"/>
</dbReference>
<protein>
    <submittedName>
        <fullName evidence="1">Uncharacterized protein</fullName>
    </submittedName>
</protein>
<evidence type="ECO:0000313" key="1">
    <source>
        <dbReference type="EMBL" id="KGB24580.1"/>
    </source>
</evidence>
<dbReference type="PATRIC" id="fig|104102.7.peg.1091"/>
<gene>
    <name evidence="1" type="ORF">AtDm6_1100</name>
</gene>
<name>A0A094YR77_9PROT</name>
<proteinExistence type="predicted"/>
<dbReference type="AlphaFoldDB" id="A0A094YR77"/>
<reference evidence="1 2" key="1">
    <citation type="submission" date="2014-06" db="EMBL/GenBank/DDBJ databases">
        <title>Functional and comparative genomic analyses of the Drosophila gut microbiota identify candidate symbiosis factors.</title>
        <authorList>
            <person name="Newell P.D."/>
            <person name="Chaston J.M."/>
            <person name="Douglas A.E."/>
        </authorList>
    </citation>
    <scope>NUCLEOTIDE SEQUENCE [LARGE SCALE GENOMIC DNA]</scope>
    <source>
        <strain evidence="1 2">DmCS_006</strain>
    </source>
</reference>
<dbReference type="Proteomes" id="UP000029448">
    <property type="component" value="Unassembled WGS sequence"/>
</dbReference>